<dbReference type="AlphaFoldDB" id="A0AAJ0HY16"/>
<feature type="compositionally biased region" description="Polar residues" evidence="1">
    <location>
        <begin position="80"/>
        <end position="96"/>
    </location>
</feature>
<evidence type="ECO:0000313" key="2">
    <source>
        <dbReference type="EMBL" id="KAK3484868.1"/>
    </source>
</evidence>
<keyword evidence="3" id="KW-1185">Reference proteome</keyword>
<proteinExistence type="predicted"/>
<feature type="region of interest" description="Disordered" evidence="1">
    <location>
        <begin position="1"/>
        <end position="129"/>
    </location>
</feature>
<dbReference type="Proteomes" id="UP001285908">
    <property type="component" value="Unassembled WGS sequence"/>
</dbReference>
<sequence length="156" mass="16844">MAAFQEDGEGVMALTQEKEEGAMGEADKDDGDKALEGPNGLNTSSLDAVNSHSDNQCATLDQHSSLGEQSHNDNEDSAPDQHQSLGDQSEQPSTNEPRAPPNNETDADLSPFFAEAYHEPIDSYNGEDVSSQAALDGRVTKDGNNPYEVDLDWYEL</sequence>
<evidence type="ECO:0000256" key="1">
    <source>
        <dbReference type="SAM" id="MobiDB-lite"/>
    </source>
</evidence>
<dbReference type="RefSeq" id="XP_062687922.1">
    <property type="nucleotide sequence ID" value="XM_062840444.1"/>
</dbReference>
<evidence type="ECO:0000313" key="3">
    <source>
        <dbReference type="Proteomes" id="UP001285908"/>
    </source>
</evidence>
<dbReference type="GeneID" id="87878066"/>
<reference evidence="2 3" key="1">
    <citation type="journal article" date="2023" name="Mol. Phylogenet. Evol.">
        <title>Genome-scale phylogeny and comparative genomics of the fungal order Sordariales.</title>
        <authorList>
            <person name="Hensen N."/>
            <person name="Bonometti L."/>
            <person name="Westerberg I."/>
            <person name="Brannstrom I.O."/>
            <person name="Guillou S."/>
            <person name="Cros-Aarteil S."/>
            <person name="Calhoun S."/>
            <person name="Haridas S."/>
            <person name="Kuo A."/>
            <person name="Mondo S."/>
            <person name="Pangilinan J."/>
            <person name="Riley R."/>
            <person name="LaButti K."/>
            <person name="Andreopoulos B."/>
            <person name="Lipzen A."/>
            <person name="Chen C."/>
            <person name="Yan M."/>
            <person name="Daum C."/>
            <person name="Ng V."/>
            <person name="Clum A."/>
            <person name="Steindorff A."/>
            <person name="Ohm R.A."/>
            <person name="Martin F."/>
            <person name="Silar P."/>
            <person name="Natvig D.O."/>
            <person name="Lalanne C."/>
            <person name="Gautier V."/>
            <person name="Ament-Velasquez S.L."/>
            <person name="Kruys A."/>
            <person name="Hutchinson M.I."/>
            <person name="Powell A.J."/>
            <person name="Barry K."/>
            <person name="Miller A.N."/>
            <person name="Grigoriev I.V."/>
            <person name="Debuchy R."/>
            <person name="Gladieux P."/>
            <person name="Hiltunen Thoren M."/>
            <person name="Johannesson H."/>
        </authorList>
    </citation>
    <scope>NUCLEOTIDE SEQUENCE [LARGE SCALE GENOMIC DNA]</scope>
    <source>
        <strain evidence="2 3">FGSC 10403</strain>
    </source>
</reference>
<feature type="compositionally biased region" description="Polar residues" evidence="1">
    <location>
        <begin position="40"/>
        <end position="69"/>
    </location>
</feature>
<name>A0AAJ0HY16_9PEZI</name>
<gene>
    <name evidence="2" type="ORF">B0T23DRAFT_433393</name>
</gene>
<comment type="caution">
    <text evidence="2">The sequence shown here is derived from an EMBL/GenBank/DDBJ whole genome shotgun (WGS) entry which is preliminary data.</text>
</comment>
<protein>
    <submittedName>
        <fullName evidence="2">Uncharacterized protein</fullName>
    </submittedName>
</protein>
<organism evidence="2 3">
    <name type="scientific">Neurospora hispaniola</name>
    <dbReference type="NCBI Taxonomy" id="588809"/>
    <lineage>
        <taxon>Eukaryota</taxon>
        <taxon>Fungi</taxon>
        <taxon>Dikarya</taxon>
        <taxon>Ascomycota</taxon>
        <taxon>Pezizomycotina</taxon>
        <taxon>Sordariomycetes</taxon>
        <taxon>Sordariomycetidae</taxon>
        <taxon>Sordariales</taxon>
        <taxon>Sordariaceae</taxon>
        <taxon>Neurospora</taxon>
    </lineage>
</organism>
<dbReference type="EMBL" id="JAULSX010000013">
    <property type="protein sequence ID" value="KAK3484868.1"/>
    <property type="molecule type" value="Genomic_DNA"/>
</dbReference>
<accession>A0AAJ0HY16</accession>